<dbReference type="Pfam" id="PF00196">
    <property type="entry name" value="GerE"/>
    <property type="match status" value="1"/>
</dbReference>
<dbReference type="RefSeq" id="WP_153544097.1">
    <property type="nucleotide sequence ID" value="NZ_WIXK01000001.1"/>
</dbReference>
<dbReference type="Pfam" id="PF03472">
    <property type="entry name" value="Autoind_bind"/>
    <property type="match status" value="1"/>
</dbReference>
<evidence type="ECO:0000259" key="4">
    <source>
        <dbReference type="PROSITE" id="PS50043"/>
    </source>
</evidence>
<evidence type="ECO:0000313" key="6">
    <source>
        <dbReference type="Proteomes" id="UP000436694"/>
    </source>
</evidence>
<dbReference type="CDD" id="cd06170">
    <property type="entry name" value="LuxR_C_like"/>
    <property type="match status" value="1"/>
</dbReference>
<dbReference type="InterPro" id="IPR000792">
    <property type="entry name" value="Tscrpt_reg_LuxR_C"/>
</dbReference>
<organism evidence="5 6">
    <name type="scientific">Tritonibacter aquimaris</name>
    <dbReference type="NCBI Taxonomy" id="2663379"/>
    <lineage>
        <taxon>Bacteria</taxon>
        <taxon>Pseudomonadati</taxon>
        <taxon>Pseudomonadota</taxon>
        <taxon>Alphaproteobacteria</taxon>
        <taxon>Rhodobacterales</taxon>
        <taxon>Paracoccaceae</taxon>
        <taxon>Tritonibacter</taxon>
    </lineage>
</organism>
<dbReference type="InterPro" id="IPR036388">
    <property type="entry name" value="WH-like_DNA-bd_sf"/>
</dbReference>
<dbReference type="GO" id="GO:0006355">
    <property type="term" value="P:regulation of DNA-templated transcription"/>
    <property type="evidence" value="ECO:0007669"/>
    <property type="project" value="InterPro"/>
</dbReference>
<sequence>MNLETSLEQVQNARTAEAAFTSFAAILSPLGFDKANHSFITDHASLGAQSKYGFATSYPADWVSYYTEHGFQKYDPVWARLLRRSGAFSWRDAMAEMRQDKLTPDHEIAVSEQFMRDASDAGLADGIGISFINQFGEVSGIAVSKKIFEKDPSLEDFAKVTVLATALHDKITSTFSQKPPIALTKREKDVLSWAAEGKTDSEIAQLLGVTHHTVRFHWNNLFRKFDMSSKLLVTMTAIRKRLVQPAKIGTIYVPNNS</sequence>
<gene>
    <name evidence="5" type="ORF">GG681_00725</name>
</gene>
<name>A0A844AJK4_9RHOB</name>
<evidence type="ECO:0000256" key="2">
    <source>
        <dbReference type="ARBA" id="ARBA00023125"/>
    </source>
</evidence>
<dbReference type="InterPro" id="IPR036693">
    <property type="entry name" value="TF_LuxR_autoind-bd_dom_sf"/>
</dbReference>
<evidence type="ECO:0000256" key="1">
    <source>
        <dbReference type="ARBA" id="ARBA00023015"/>
    </source>
</evidence>
<keyword evidence="1" id="KW-0805">Transcription regulation</keyword>
<dbReference type="PRINTS" id="PR00038">
    <property type="entry name" value="HTHLUXR"/>
</dbReference>
<keyword evidence="6" id="KW-1185">Reference proteome</keyword>
<dbReference type="PROSITE" id="PS50043">
    <property type="entry name" value="HTH_LUXR_2"/>
    <property type="match status" value="1"/>
</dbReference>
<dbReference type="GO" id="GO:0003677">
    <property type="term" value="F:DNA binding"/>
    <property type="evidence" value="ECO:0007669"/>
    <property type="project" value="UniProtKB-KW"/>
</dbReference>
<evidence type="ECO:0000313" key="5">
    <source>
        <dbReference type="EMBL" id="MQY41155.1"/>
    </source>
</evidence>
<dbReference type="InterPro" id="IPR005143">
    <property type="entry name" value="TF_LuxR_autoind-bd_dom"/>
</dbReference>
<dbReference type="SUPFAM" id="SSF46894">
    <property type="entry name" value="C-terminal effector domain of the bipartite response regulators"/>
    <property type="match status" value="1"/>
</dbReference>
<proteinExistence type="predicted"/>
<dbReference type="AlphaFoldDB" id="A0A844AJK4"/>
<dbReference type="Proteomes" id="UP000436694">
    <property type="component" value="Unassembled WGS sequence"/>
</dbReference>
<keyword evidence="3" id="KW-0804">Transcription</keyword>
<dbReference type="EMBL" id="WIXK01000001">
    <property type="protein sequence ID" value="MQY41155.1"/>
    <property type="molecule type" value="Genomic_DNA"/>
</dbReference>
<reference evidence="5 6" key="1">
    <citation type="submission" date="2019-10" db="EMBL/GenBank/DDBJ databases">
        <title>Epibacterium sp. nov., isolated from seawater.</title>
        <authorList>
            <person name="Zhang X."/>
            <person name="Li N."/>
        </authorList>
    </citation>
    <scope>NUCLEOTIDE SEQUENCE [LARGE SCALE GENOMIC DNA]</scope>
    <source>
        <strain evidence="5 6">SM1969</strain>
    </source>
</reference>
<evidence type="ECO:0000256" key="3">
    <source>
        <dbReference type="ARBA" id="ARBA00023163"/>
    </source>
</evidence>
<comment type="caution">
    <text evidence="5">The sequence shown here is derived from an EMBL/GenBank/DDBJ whole genome shotgun (WGS) entry which is preliminary data.</text>
</comment>
<accession>A0A844AJK4</accession>
<dbReference type="PANTHER" id="PTHR44688">
    <property type="entry name" value="DNA-BINDING TRANSCRIPTIONAL ACTIVATOR DEVR_DOSR"/>
    <property type="match status" value="1"/>
</dbReference>
<feature type="domain" description="HTH luxR-type" evidence="4">
    <location>
        <begin position="176"/>
        <end position="241"/>
    </location>
</feature>
<dbReference type="InterPro" id="IPR016032">
    <property type="entry name" value="Sig_transdc_resp-reg_C-effctor"/>
</dbReference>
<dbReference type="Gene3D" id="3.30.450.80">
    <property type="entry name" value="Transcription factor LuxR-like, autoinducer-binding domain"/>
    <property type="match status" value="1"/>
</dbReference>
<dbReference type="SMART" id="SM00421">
    <property type="entry name" value="HTH_LUXR"/>
    <property type="match status" value="1"/>
</dbReference>
<dbReference type="SUPFAM" id="SSF75516">
    <property type="entry name" value="Pheromone-binding domain of LuxR-like quorum-sensing transcription factors"/>
    <property type="match status" value="1"/>
</dbReference>
<protein>
    <recommendedName>
        <fullName evidence="4">HTH luxR-type domain-containing protein</fullName>
    </recommendedName>
</protein>
<keyword evidence="2" id="KW-0238">DNA-binding</keyword>
<dbReference type="PANTHER" id="PTHR44688:SF16">
    <property type="entry name" value="DNA-BINDING TRANSCRIPTIONAL ACTIVATOR DEVR_DOSR"/>
    <property type="match status" value="1"/>
</dbReference>
<dbReference type="Gene3D" id="1.10.10.10">
    <property type="entry name" value="Winged helix-like DNA-binding domain superfamily/Winged helix DNA-binding domain"/>
    <property type="match status" value="1"/>
</dbReference>